<dbReference type="CDD" id="cd19756">
    <property type="entry name" value="Bbox2"/>
    <property type="match status" value="1"/>
</dbReference>
<accession>A0A6J6P913</accession>
<dbReference type="PANTHER" id="PTHR43731">
    <property type="entry name" value="RHOMBOID PROTEASE"/>
    <property type="match status" value="1"/>
</dbReference>
<dbReference type="Gene3D" id="1.20.1540.10">
    <property type="entry name" value="Rhomboid-like"/>
    <property type="match status" value="1"/>
</dbReference>
<dbReference type="AlphaFoldDB" id="A0A6J6P913"/>
<evidence type="ECO:0000256" key="2">
    <source>
        <dbReference type="ARBA" id="ARBA00009045"/>
    </source>
</evidence>
<dbReference type="Pfam" id="PF01694">
    <property type="entry name" value="Rhomboid"/>
    <property type="match status" value="1"/>
</dbReference>
<dbReference type="EMBL" id="CAEZXK010000058">
    <property type="protein sequence ID" value="CAB4695349.1"/>
    <property type="molecule type" value="Genomic_DNA"/>
</dbReference>
<dbReference type="PANTHER" id="PTHR43731:SF14">
    <property type="entry name" value="PRESENILIN-ASSOCIATED RHOMBOID-LIKE PROTEIN, MITOCHONDRIAL"/>
    <property type="match status" value="1"/>
</dbReference>
<keyword evidence="5 7" id="KW-1133">Transmembrane helix</keyword>
<comment type="subcellular location">
    <subcellularLocation>
        <location evidence="1">Membrane</location>
        <topology evidence="1">Multi-pass membrane protein</topology>
    </subcellularLocation>
</comment>
<feature type="transmembrane region" description="Helical" evidence="7">
    <location>
        <begin position="189"/>
        <end position="205"/>
    </location>
</feature>
<evidence type="ECO:0000256" key="1">
    <source>
        <dbReference type="ARBA" id="ARBA00004141"/>
    </source>
</evidence>
<feature type="transmembrane region" description="Helical" evidence="7">
    <location>
        <begin position="164"/>
        <end position="182"/>
    </location>
</feature>
<evidence type="ECO:0000256" key="4">
    <source>
        <dbReference type="ARBA" id="ARBA00022801"/>
    </source>
</evidence>
<feature type="domain" description="Peptidase S54 rhomboid" evidence="8">
    <location>
        <begin position="101"/>
        <end position="229"/>
    </location>
</feature>
<feature type="transmembrane region" description="Helical" evidence="7">
    <location>
        <begin position="139"/>
        <end position="158"/>
    </location>
</feature>
<dbReference type="InterPro" id="IPR050925">
    <property type="entry name" value="Rhomboid_protease_S54"/>
</dbReference>
<evidence type="ECO:0000256" key="5">
    <source>
        <dbReference type="ARBA" id="ARBA00022989"/>
    </source>
</evidence>
<dbReference type="GO" id="GO:0016020">
    <property type="term" value="C:membrane"/>
    <property type="evidence" value="ECO:0007669"/>
    <property type="project" value="UniProtKB-SubCell"/>
</dbReference>
<organism evidence="9">
    <name type="scientific">freshwater metagenome</name>
    <dbReference type="NCBI Taxonomy" id="449393"/>
    <lineage>
        <taxon>unclassified sequences</taxon>
        <taxon>metagenomes</taxon>
        <taxon>ecological metagenomes</taxon>
    </lineage>
</organism>
<comment type="similarity">
    <text evidence="2">Belongs to the peptidase S54 family.</text>
</comment>
<feature type="transmembrane region" description="Helical" evidence="7">
    <location>
        <begin position="62"/>
        <end position="81"/>
    </location>
</feature>
<dbReference type="GO" id="GO:0004252">
    <property type="term" value="F:serine-type endopeptidase activity"/>
    <property type="evidence" value="ECO:0007669"/>
    <property type="project" value="InterPro"/>
</dbReference>
<keyword evidence="4" id="KW-0378">Hydrolase</keyword>
<gene>
    <name evidence="9" type="ORF">UFOPK2370_01214</name>
</gene>
<reference evidence="9" key="1">
    <citation type="submission" date="2020-05" db="EMBL/GenBank/DDBJ databases">
        <authorList>
            <person name="Chiriac C."/>
            <person name="Salcher M."/>
            <person name="Ghai R."/>
            <person name="Kavagutti S V."/>
        </authorList>
    </citation>
    <scope>NUCLEOTIDE SEQUENCE</scope>
</reference>
<evidence type="ECO:0000259" key="8">
    <source>
        <dbReference type="Pfam" id="PF01694"/>
    </source>
</evidence>
<keyword evidence="6 7" id="KW-0472">Membrane</keyword>
<dbReference type="InterPro" id="IPR035952">
    <property type="entry name" value="Rhomboid-like_sf"/>
</dbReference>
<evidence type="ECO:0000256" key="3">
    <source>
        <dbReference type="ARBA" id="ARBA00022692"/>
    </source>
</evidence>
<evidence type="ECO:0000313" key="9">
    <source>
        <dbReference type="EMBL" id="CAB4695349.1"/>
    </source>
</evidence>
<proteinExistence type="inferred from homology"/>
<feature type="transmembrane region" description="Helical" evidence="7">
    <location>
        <begin position="211"/>
        <end position="229"/>
    </location>
</feature>
<keyword evidence="3 7" id="KW-0812">Transmembrane</keyword>
<evidence type="ECO:0000256" key="7">
    <source>
        <dbReference type="SAM" id="Phobius"/>
    </source>
</evidence>
<evidence type="ECO:0000256" key="6">
    <source>
        <dbReference type="ARBA" id="ARBA00023136"/>
    </source>
</evidence>
<sequence>MTCYRHPDREAYVRCQRCEQLICPACQVESAVGFLCPDDAGGTPEKLSRQRSRTQLGDRPRLTVALMAISIAVWFLQLSPIGQTVEVYFSYTPLATTIAPWQMLTAAFLHGSWLHLLFNMFTLYIFGQVLEPMLGRARFLALYLVAAFGGSVAVLFFSNPVSSVVGASGAIYGLMGAYFVLLRSVGERAGQLTGLIAINLIFSFLSPGISWQAHIGGLAIGAAVAAIYAATRRPEQRQRQIISVLLLVAGLVAATLFQVNNYGI</sequence>
<dbReference type="SUPFAM" id="SSF144091">
    <property type="entry name" value="Rhomboid-like"/>
    <property type="match status" value="1"/>
</dbReference>
<feature type="transmembrane region" description="Helical" evidence="7">
    <location>
        <begin position="241"/>
        <end position="259"/>
    </location>
</feature>
<protein>
    <submittedName>
        <fullName evidence="9">Unannotated protein</fullName>
    </submittedName>
</protein>
<name>A0A6J6P913_9ZZZZ</name>
<dbReference type="InterPro" id="IPR022764">
    <property type="entry name" value="Peptidase_S54_rhomboid_dom"/>
</dbReference>
<feature type="transmembrane region" description="Helical" evidence="7">
    <location>
        <begin position="101"/>
        <end position="127"/>
    </location>
</feature>